<proteinExistence type="predicted"/>
<evidence type="ECO:0000313" key="1">
    <source>
        <dbReference type="EMBL" id="KIX14810.1"/>
    </source>
</evidence>
<name>A0A0D2JZ27_9BACT</name>
<gene>
    <name evidence="1" type="ORF">X474_06605</name>
</gene>
<dbReference type="EMBL" id="AZAC01000008">
    <property type="protein sequence ID" value="KIX14810.1"/>
    <property type="molecule type" value="Genomic_DNA"/>
</dbReference>
<keyword evidence="2" id="KW-1185">Reference proteome</keyword>
<organism evidence="1 2">
    <name type="scientific">Dethiosulfatarculus sandiegensis</name>
    <dbReference type="NCBI Taxonomy" id="1429043"/>
    <lineage>
        <taxon>Bacteria</taxon>
        <taxon>Pseudomonadati</taxon>
        <taxon>Thermodesulfobacteriota</taxon>
        <taxon>Desulfarculia</taxon>
        <taxon>Desulfarculales</taxon>
        <taxon>Desulfarculaceae</taxon>
        <taxon>Dethiosulfatarculus</taxon>
    </lineage>
</organism>
<dbReference type="AlphaFoldDB" id="A0A0D2JZ27"/>
<comment type="caution">
    <text evidence="1">The sequence shown here is derived from an EMBL/GenBank/DDBJ whole genome shotgun (WGS) entry which is preliminary data.</text>
</comment>
<sequence>MILAWNLMRKGFNQGKDKTPYFLGNSMAIKEI</sequence>
<accession>A0A0D2JZ27</accession>
<protein>
    <submittedName>
        <fullName evidence="1">Uncharacterized protein</fullName>
    </submittedName>
</protein>
<dbReference type="InParanoid" id="A0A0D2JZ27"/>
<dbReference type="Proteomes" id="UP000032233">
    <property type="component" value="Unassembled WGS sequence"/>
</dbReference>
<evidence type="ECO:0000313" key="2">
    <source>
        <dbReference type="Proteomes" id="UP000032233"/>
    </source>
</evidence>
<reference evidence="1 2" key="1">
    <citation type="submission" date="2013-11" db="EMBL/GenBank/DDBJ databases">
        <title>Metagenomic analysis of a methanogenic consortium involved in long chain n-alkane degradation.</title>
        <authorList>
            <person name="Davidova I.A."/>
            <person name="Callaghan A.V."/>
            <person name="Wawrik B."/>
            <person name="Pruitt S."/>
            <person name="Marks C."/>
            <person name="Duncan K.E."/>
            <person name="Suflita J.M."/>
        </authorList>
    </citation>
    <scope>NUCLEOTIDE SEQUENCE [LARGE SCALE GENOMIC DNA]</scope>
    <source>
        <strain evidence="1 2">SPR</strain>
    </source>
</reference>